<feature type="region of interest" description="Disordered" evidence="1">
    <location>
        <begin position="1"/>
        <end position="75"/>
    </location>
</feature>
<gene>
    <name evidence="2" type="ORF">C4D60_Mb09t25310</name>
</gene>
<dbReference type="EMBL" id="PYDT01000010">
    <property type="protein sequence ID" value="THU48351.1"/>
    <property type="molecule type" value="Genomic_DNA"/>
</dbReference>
<evidence type="ECO:0000313" key="3">
    <source>
        <dbReference type="Proteomes" id="UP000317650"/>
    </source>
</evidence>
<dbReference type="PANTHER" id="PTHR47721">
    <property type="entry name" value="OS01G0235100 PROTEIN"/>
    <property type="match status" value="1"/>
</dbReference>
<dbReference type="Proteomes" id="UP000317650">
    <property type="component" value="Chromosome 9"/>
</dbReference>
<accession>A0A4S8IJ34</accession>
<reference evidence="2 3" key="1">
    <citation type="journal article" date="2019" name="Nat. Plants">
        <title>Genome sequencing of Musa balbisiana reveals subgenome evolution and function divergence in polyploid bananas.</title>
        <authorList>
            <person name="Yao X."/>
        </authorList>
    </citation>
    <scope>NUCLEOTIDE SEQUENCE [LARGE SCALE GENOMIC DNA]</scope>
    <source>
        <strain evidence="3">cv. DH-PKW</strain>
        <tissue evidence="2">Leaves</tissue>
    </source>
</reference>
<name>A0A4S8IJ34_MUSBA</name>
<feature type="region of interest" description="Disordered" evidence="1">
    <location>
        <begin position="162"/>
        <end position="182"/>
    </location>
</feature>
<evidence type="ECO:0000256" key="1">
    <source>
        <dbReference type="SAM" id="MobiDB-lite"/>
    </source>
</evidence>
<dbReference type="PANTHER" id="PTHR47721:SF2">
    <property type="entry name" value="OS01G0235100 PROTEIN"/>
    <property type="match status" value="1"/>
</dbReference>
<dbReference type="AlphaFoldDB" id="A0A4S8IJ34"/>
<protein>
    <submittedName>
        <fullName evidence="2">Uncharacterized protein</fullName>
    </submittedName>
</protein>
<feature type="compositionally biased region" description="Low complexity" evidence="1">
    <location>
        <begin position="28"/>
        <end position="52"/>
    </location>
</feature>
<organism evidence="2 3">
    <name type="scientific">Musa balbisiana</name>
    <name type="common">Banana</name>
    <dbReference type="NCBI Taxonomy" id="52838"/>
    <lineage>
        <taxon>Eukaryota</taxon>
        <taxon>Viridiplantae</taxon>
        <taxon>Streptophyta</taxon>
        <taxon>Embryophyta</taxon>
        <taxon>Tracheophyta</taxon>
        <taxon>Spermatophyta</taxon>
        <taxon>Magnoliopsida</taxon>
        <taxon>Liliopsida</taxon>
        <taxon>Zingiberales</taxon>
        <taxon>Musaceae</taxon>
        <taxon>Musa</taxon>
    </lineage>
</organism>
<proteinExistence type="predicted"/>
<comment type="caution">
    <text evidence="2">The sequence shown here is derived from an EMBL/GenBank/DDBJ whole genome shotgun (WGS) entry which is preliminary data.</text>
</comment>
<keyword evidence="3" id="KW-1185">Reference proteome</keyword>
<dbReference type="GO" id="GO:0009507">
    <property type="term" value="C:chloroplast"/>
    <property type="evidence" value="ECO:0007669"/>
    <property type="project" value="TreeGrafter"/>
</dbReference>
<evidence type="ECO:0000313" key="2">
    <source>
        <dbReference type="EMBL" id="THU48351.1"/>
    </source>
</evidence>
<sequence>MAASISLPPSQFLLFRRRSPPPPPIPHPQLVSPPRKSTLCCSSSSTPSADASYPVVTEEAAEEEEDSSTLPLPREGFSPYEAESLIEGTEDPQFRGCKTCGREEIEKGCNGKGRIQGGIATVPGFGWWPIKAFRPCPGFVASGGRYRRQGQSMDEVAFGRGEREMSTKNINKPNSRDERRHRDVHDEHFGFSLRNLQSDLLIQLNEQFIFYQLDGPLTSRSKKKQGPSSLKR</sequence>